<protein>
    <submittedName>
        <fullName evidence="3">Periplasmic binding protein-like II</fullName>
    </submittedName>
</protein>
<proteinExistence type="predicted"/>
<comment type="caution">
    <text evidence="3">The sequence shown here is derived from an EMBL/GenBank/DDBJ whole genome shotgun (WGS) entry which is preliminary data.</text>
</comment>
<dbReference type="PANTHER" id="PTHR30024">
    <property type="entry name" value="ALIPHATIC SULFONATES-BINDING PROTEIN-RELATED"/>
    <property type="match status" value="1"/>
</dbReference>
<evidence type="ECO:0000313" key="4">
    <source>
        <dbReference type="Proteomes" id="UP001302812"/>
    </source>
</evidence>
<gene>
    <name evidence="3" type="ORF">N656DRAFT_783499</name>
</gene>
<accession>A0AAN6T9N6</accession>
<dbReference type="PANTHER" id="PTHR30024:SF42">
    <property type="entry name" value="ALIPHATIC SULFONATES-BINDING PROTEIN-RELATED"/>
    <property type="match status" value="1"/>
</dbReference>
<sequence>MGLLHLLTLALPLLHLPTPTLSLRIACSQQWVEHTPLVYAARNFYNPAAASSDTATITNGGVPNLSSDRSIDLAANAETQGLKNYARNKNIRLIGILVEVTYRLVAHKGAGINTLADLRGKRIGTIAGTSAEVFVRQLLATAGLAQGDYTTVNGNVCMKAPCAADTFPAQFSGRRIDAFGVWETSVELGIQAVGEGDVVVFKNASVYREVYSLYSTQEKLRDAGTRQRIVQFVRALNQTYEVFKRPTEAVYSMVGQTVNVDVPVLKNVWEDHVWGPGSLGKDLVDFLEREDQYLARTDRRQAFTRAELEQFVDTSVYEEAMRG</sequence>
<name>A0AAN6T9N6_9PEZI</name>
<dbReference type="AlphaFoldDB" id="A0AAN6T9N6"/>
<dbReference type="GeneID" id="89940096"/>
<feature type="domain" description="SsuA/THI5-like" evidence="2">
    <location>
        <begin position="59"/>
        <end position="249"/>
    </location>
</feature>
<reference evidence="3" key="1">
    <citation type="journal article" date="2023" name="Mol. Phylogenet. Evol.">
        <title>Genome-scale phylogeny and comparative genomics of the fungal order Sordariales.</title>
        <authorList>
            <person name="Hensen N."/>
            <person name="Bonometti L."/>
            <person name="Westerberg I."/>
            <person name="Brannstrom I.O."/>
            <person name="Guillou S."/>
            <person name="Cros-Aarteil S."/>
            <person name="Calhoun S."/>
            <person name="Haridas S."/>
            <person name="Kuo A."/>
            <person name="Mondo S."/>
            <person name="Pangilinan J."/>
            <person name="Riley R."/>
            <person name="LaButti K."/>
            <person name="Andreopoulos B."/>
            <person name="Lipzen A."/>
            <person name="Chen C."/>
            <person name="Yan M."/>
            <person name="Daum C."/>
            <person name="Ng V."/>
            <person name="Clum A."/>
            <person name="Steindorff A."/>
            <person name="Ohm R.A."/>
            <person name="Martin F."/>
            <person name="Silar P."/>
            <person name="Natvig D.O."/>
            <person name="Lalanne C."/>
            <person name="Gautier V."/>
            <person name="Ament-Velasquez S.L."/>
            <person name="Kruys A."/>
            <person name="Hutchinson M.I."/>
            <person name="Powell A.J."/>
            <person name="Barry K."/>
            <person name="Miller A.N."/>
            <person name="Grigoriev I.V."/>
            <person name="Debuchy R."/>
            <person name="Gladieux P."/>
            <person name="Hiltunen Thoren M."/>
            <person name="Johannesson H."/>
        </authorList>
    </citation>
    <scope>NUCLEOTIDE SEQUENCE</scope>
    <source>
        <strain evidence="3">CBS 508.74</strain>
    </source>
</reference>
<dbReference type="Pfam" id="PF09084">
    <property type="entry name" value="NMT1"/>
    <property type="match status" value="1"/>
</dbReference>
<dbReference type="InterPro" id="IPR015168">
    <property type="entry name" value="SsuA/THI5"/>
</dbReference>
<evidence type="ECO:0000259" key="2">
    <source>
        <dbReference type="Pfam" id="PF09084"/>
    </source>
</evidence>
<keyword evidence="4" id="KW-1185">Reference proteome</keyword>
<reference evidence="3" key="2">
    <citation type="submission" date="2023-05" db="EMBL/GenBank/DDBJ databases">
        <authorList>
            <consortium name="Lawrence Berkeley National Laboratory"/>
            <person name="Steindorff A."/>
            <person name="Hensen N."/>
            <person name="Bonometti L."/>
            <person name="Westerberg I."/>
            <person name="Brannstrom I.O."/>
            <person name="Guillou S."/>
            <person name="Cros-Aarteil S."/>
            <person name="Calhoun S."/>
            <person name="Haridas S."/>
            <person name="Kuo A."/>
            <person name="Mondo S."/>
            <person name="Pangilinan J."/>
            <person name="Riley R."/>
            <person name="Labutti K."/>
            <person name="Andreopoulos B."/>
            <person name="Lipzen A."/>
            <person name="Chen C."/>
            <person name="Yanf M."/>
            <person name="Daum C."/>
            <person name="Ng V."/>
            <person name="Clum A."/>
            <person name="Ohm R."/>
            <person name="Martin F."/>
            <person name="Silar P."/>
            <person name="Natvig D."/>
            <person name="Lalanne C."/>
            <person name="Gautier V."/>
            <person name="Ament-Velasquez S.L."/>
            <person name="Kruys A."/>
            <person name="Hutchinson M.I."/>
            <person name="Powell A.J."/>
            <person name="Barry K."/>
            <person name="Miller A.N."/>
            <person name="Grigoriev I.V."/>
            <person name="Debuchy R."/>
            <person name="Gladieux P."/>
            <person name="Thoren M.H."/>
            <person name="Johannesson H."/>
        </authorList>
    </citation>
    <scope>NUCLEOTIDE SEQUENCE</scope>
    <source>
        <strain evidence="3">CBS 508.74</strain>
    </source>
</reference>
<evidence type="ECO:0000313" key="3">
    <source>
        <dbReference type="EMBL" id="KAK4109199.1"/>
    </source>
</evidence>
<feature type="chain" id="PRO_5042885405" evidence="1">
    <location>
        <begin position="23"/>
        <end position="323"/>
    </location>
</feature>
<dbReference type="SUPFAM" id="SSF53850">
    <property type="entry name" value="Periplasmic binding protein-like II"/>
    <property type="match status" value="1"/>
</dbReference>
<dbReference type="Gene3D" id="3.40.190.10">
    <property type="entry name" value="Periplasmic binding protein-like II"/>
    <property type="match status" value="1"/>
</dbReference>
<dbReference type="RefSeq" id="XP_064666769.1">
    <property type="nucleotide sequence ID" value="XM_064815971.1"/>
</dbReference>
<keyword evidence="1" id="KW-0732">Signal</keyword>
<dbReference type="Proteomes" id="UP001302812">
    <property type="component" value="Unassembled WGS sequence"/>
</dbReference>
<dbReference type="EMBL" id="MU853358">
    <property type="protein sequence ID" value="KAK4109199.1"/>
    <property type="molecule type" value="Genomic_DNA"/>
</dbReference>
<evidence type="ECO:0000256" key="1">
    <source>
        <dbReference type="SAM" id="SignalP"/>
    </source>
</evidence>
<organism evidence="3 4">
    <name type="scientific">Canariomyces notabilis</name>
    <dbReference type="NCBI Taxonomy" id="2074819"/>
    <lineage>
        <taxon>Eukaryota</taxon>
        <taxon>Fungi</taxon>
        <taxon>Dikarya</taxon>
        <taxon>Ascomycota</taxon>
        <taxon>Pezizomycotina</taxon>
        <taxon>Sordariomycetes</taxon>
        <taxon>Sordariomycetidae</taxon>
        <taxon>Sordariales</taxon>
        <taxon>Chaetomiaceae</taxon>
        <taxon>Canariomyces</taxon>
    </lineage>
</organism>
<feature type="signal peptide" evidence="1">
    <location>
        <begin position="1"/>
        <end position="22"/>
    </location>
</feature>